<dbReference type="EMBL" id="JBHSMF010000015">
    <property type="protein sequence ID" value="MFC5500567.1"/>
    <property type="molecule type" value="Genomic_DNA"/>
</dbReference>
<organism evidence="2 3">
    <name type="scientific">Caenimonas terrae</name>
    <dbReference type="NCBI Taxonomy" id="696074"/>
    <lineage>
        <taxon>Bacteria</taxon>
        <taxon>Pseudomonadati</taxon>
        <taxon>Pseudomonadota</taxon>
        <taxon>Betaproteobacteria</taxon>
        <taxon>Burkholderiales</taxon>
        <taxon>Comamonadaceae</taxon>
        <taxon>Caenimonas</taxon>
    </lineage>
</organism>
<dbReference type="Proteomes" id="UP001596037">
    <property type="component" value="Unassembled WGS sequence"/>
</dbReference>
<evidence type="ECO:0000256" key="1">
    <source>
        <dbReference type="SAM" id="Phobius"/>
    </source>
</evidence>
<keyword evidence="1" id="KW-1133">Transmembrane helix</keyword>
<keyword evidence="1" id="KW-0812">Transmembrane</keyword>
<reference evidence="3" key="1">
    <citation type="journal article" date="2019" name="Int. J. Syst. Evol. Microbiol.">
        <title>The Global Catalogue of Microorganisms (GCM) 10K type strain sequencing project: providing services to taxonomists for standard genome sequencing and annotation.</title>
        <authorList>
            <consortium name="The Broad Institute Genomics Platform"/>
            <consortium name="The Broad Institute Genome Sequencing Center for Infectious Disease"/>
            <person name="Wu L."/>
            <person name="Ma J."/>
        </authorList>
    </citation>
    <scope>NUCLEOTIDE SEQUENCE [LARGE SCALE GENOMIC DNA]</scope>
    <source>
        <strain evidence="3">CCUG 57401</strain>
    </source>
</reference>
<gene>
    <name evidence="2" type="ORF">ACFPOE_23695</name>
</gene>
<protein>
    <submittedName>
        <fullName evidence="2">Uncharacterized protein</fullName>
    </submittedName>
</protein>
<feature type="transmembrane region" description="Helical" evidence="1">
    <location>
        <begin position="88"/>
        <end position="111"/>
    </location>
</feature>
<evidence type="ECO:0000313" key="3">
    <source>
        <dbReference type="Proteomes" id="UP001596037"/>
    </source>
</evidence>
<proteinExistence type="predicted"/>
<keyword evidence="3" id="KW-1185">Reference proteome</keyword>
<accession>A0ABW0NN41</accession>
<sequence length="144" mass="15787">MDKRRPRSCAPNEDLLLLLELLLGDLAPGGALAQQRQRRPAHRTVPAVMAPGAAQHERCRSACRDSPMIGGATVRVTLWSREIILKRYAIGFFVGILVGMAASVAAASLVAGNRYLVNWTVPQDGDEICRHPYIRVGVREIECD</sequence>
<comment type="caution">
    <text evidence="2">The sequence shown here is derived from an EMBL/GenBank/DDBJ whole genome shotgun (WGS) entry which is preliminary data.</text>
</comment>
<keyword evidence="1" id="KW-0472">Membrane</keyword>
<dbReference type="RefSeq" id="WP_376852812.1">
    <property type="nucleotide sequence ID" value="NZ_JBHSMF010000015.1"/>
</dbReference>
<name>A0ABW0NN41_9BURK</name>
<evidence type="ECO:0000313" key="2">
    <source>
        <dbReference type="EMBL" id="MFC5500567.1"/>
    </source>
</evidence>